<accession>A0A090F6P5</accession>
<evidence type="ECO:0000313" key="2">
    <source>
        <dbReference type="Proteomes" id="UP000046373"/>
    </source>
</evidence>
<sequence length="124" mass="13168">MSRKTAAIRLRGKVSRSECQGAGCRGDPLGAAGLAGLLAIFAPKATNQVPLVRARSQGKVHSGLLSEVPSRHDASICKVSVVPSEHPLGMFLPGSVSVFQKTGFAKKRRPVCAEHLDQVPRLLF</sequence>
<reference evidence="1 2" key="1">
    <citation type="submission" date="2014-08" db="EMBL/GenBank/DDBJ databases">
        <authorList>
            <person name="Moulin Lionel"/>
        </authorList>
    </citation>
    <scope>NUCLEOTIDE SEQUENCE [LARGE SCALE GENOMIC DNA]</scope>
</reference>
<organism evidence="1 2">
    <name type="scientific">Mesorhizobium plurifarium</name>
    <dbReference type="NCBI Taxonomy" id="69974"/>
    <lineage>
        <taxon>Bacteria</taxon>
        <taxon>Pseudomonadati</taxon>
        <taxon>Pseudomonadota</taxon>
        <taxon>Alphaproteobacteria</taxon>
        <taxon>Hyphomicrobiales</taxon>
        <taxon>Phyllobacteriaceae</taxon>
        <taxon>Mesorhizobium</taxon>
    </lineage>
</organism>
<evidence type="ECO:0000313" key="1">
    <source>
        <dbReference type="EMBL" id="CDX39562.1"/>
    </source>
</evidence>
<gene>
    <name evidence="1" type="ORF">MPLDJ20_260044</name>
</gene>
<dbReference type="Proteomes" id="UP000046373">
    <property type="component" value="Unassembled WGS sequence"/>
</dbReference>
<name>A0A090F6P5_MESPL</name>
<dbReference type="AlphaFoldDB" id="A0A090F6P5"/>
<proteinExistence type="predicted"/>
<dbReference type="EMBL" id="CCNB01000019">
    <property type="protein sequence ID" value="CDX39562.1"/>
    <property type="molecule type" value="Genomic_DNA"/>
</dbReference>
<protein>
    <submittedName>
        <fullName evidence="1">Uncharacterized protein</fullName>
    </submittedName>
</protein>